<keyword evidence="1" id="KW-1185">Reference proteome</keyword>
<dbReference type="OrthoDB" id="1095660at2759"/>
<reference evidence="2" key="1">
    <citation type="submission" date="2025-08" db="UniProtKB">
        <authorList>
            <consortium name="RefSeq"/>
        </authorList>
    </citation>
    <scope>IDENTIFICATION</scope>
</reference>
<gene>
    <name evidence="2" type="primary">LOC104607900</name>
</gene>
<evidence type="ECO:0000313" key="1">
    <source>
        <dbReference type="Proteomes" id="UP000189703"/>
    </source>
</evidence>
<name>A0A1U8AV09_NELNU</name>
<dbReference type="FunCoup" id="A0A1U8AV09">
    <property type="interactions" value="42"/>
</dbReference>
<dbReference type="KEGG" id="nnu:104607900"/>
<accession>A0A1U8AV09</accession>
<protein>
    <submittedName>
        <fullName evidence="2">Uncharacterized protein LOC104607900</fullName>
    </submittedName>
</protein>
<dbReference type="Proteomes" id="UP000189703">
    <property type="component" value="Unplaced"/>
</dbReference>
<dbReference type="PANTHER" id="PTHR36714">
    <property type="entry name" value="T23E23.1"/>
    <property type="match status" value="1"/>
</dbReference>
<sequence>MQQGVEMMKVDNQATMTLKLGLPGLLRESLKIFHKNPKFIFFTFLTSIPLFCTMLPHEMLFQRALMEAVATLTVRTESTDSIDSPTYYADEQLRTIEGLVWSMSHQFLKLALLYLFPLHVCDLLSILATVDSASAIYAGEEGTDGVKEMVQRLITRTRWKGPFITSIFVLTMSAVILFEIIFIVALSYYAPGINLSELLYGLLNAALYAACFLVLFKKWLEWSAVWNMGVVFSILGKRHGIEALELSAYFSNGSCRQLGFLLMLGLFVWNLGLRLSCFLLLHLVGRQGNQWTEILATSAQVSLMCLGNVFKWVTFMVYYYDCKNRFSEKKIHVEEASSV</sequence>
<dbReference type="RefSeq" id="XP_010271960.1">
    <property type="nucleotide sequence ID" value="XM_010273658.2"/>
</dbReference>
<dbReference type="AlphaFoldDB" id="A0A1U8AV09"/>
<dbReference type="GeneID" id="104607900"/>
<dbReference type="eggNOG" id="ENOG502S0G6">
    <property type="taxonomic scope" value="Eukaryota"/>
</dbReference>
<evidence type="ECO:0000313" key="2">
    <source>
        <dbReference type="RefSeq" id="XP_010271960.1"/>
    </source>
</evidence>
<dbReference type="STRING" id="4432.A0A1U8AV09"/>
<dbReference type="PANTHER" id="PTHR36714:SF1">
    <property type="entry name" value="T23E23.1"/>
    <property type="match status" value="1"/>
</dbReference>
<proteinExistence type="predicted"/>
<dbReference type="OMA" id="YIEWSAV"/>
<organism evidence="1 2">
    <name type="scientific">Nelumbo nucifera</name>
    <name type="common">Sacred lotus</name>
    <dbReference type="NCBI Taxonomy" id="4432"/>
    <lineage>
        <taxon>Eukaryota</taxon>
        <taxon>Viridiplantae</taxon>
        <taxon>Streptophyta</taxon>
        <taxon>Embryophyta</taxon>
        <taxon>Tracheophyta</taxon>
        <taxon>Spermatophyta</taxon>
        <taxon>Magnoliopsida</taxon>
        <taxon>Proteales</taxon>
        <taxon>Nelumbonaceae</taxon>
        <taxon>Nelumbo</taxon>
    </lineage>
</organism>